<dbReference type="GO" id="GO:0007229">
    <property type="term" value="P:integrin-mediated signaling pathway"/>
    <property type="evidence" value="ECO:0007669"/>
    <property type="project" value="TreeGrafter"/>
</dbReference>
<dbReference type="GO" id="GO:0005178">
    <property type="term" value="F:integrin binding"/>
    <property type="evidence" value="ECO:0007669"/>
    <property type="project" value="TreeGrafter"/>
</dbReference>
<dbReference type="KEGG" id="alim:106512552"/>
<evidence type="ECO:0000256" key="1">
    <source>
        <dbReference type="ARBA" id="ARBA00023180"/>
    </source>
</evidence>
<proteinExistence type="predicted"/>
<organism evidence="2 3">
    <name type="scientific">Austrofundulus limnaeus</name>
    <name type="common">Annual killifish</name>
    <dbReference type="NCBI Taxonomy" id="52670"/>
    <lineage>
        <taxon>Eukaryota</taxon>
        <taxon>Metazoa</taxon>
        <taxon>Chordata</taxon>
        <taxon>Craniata</taxon>
        <taxon>Vertebrata</taxon>
        <taxon>Euteleostomi</taxon>
        <taxon>Actinopterygii</taxon>
        <taxon>Neopterygii</taxon>
        <taxon>Teleostei</taxon>
        <taxon>Neoteleostei</taxon>
        <taxon>Acanthomorphata</taxon>
        <taxon>Ovalentaria</taxon>
        <taxon>Atherinomorphae</taxon>
        <taxon>Cyprinodontiformes</taxon>
        <taxon>Rivulidae</taxon>
        <taxon>Austrofundulus</taxon>
    </lineage>
</organism>
<reference evidence="3" key="1">
    <citation type="submission" date="2025-08" db="UniProtKB">
        <authorList>
            <consortium name="RefSeq"/>
        </authorList>
    </citation>
    <scope>IDENTIFICATION</scope>
</reference>
<dbReference type="InParanoid" id="A0A2I4AM84"/>
<dbReference type="InterPro" id="IPR028994">
    <property type="entry name" value="Integrin_alpha_N"/>
</dbReference>
<keyword evidence="2" id="KW-1185">Reference proteome</keyword>
<dbReference type="InterPro" id="IPR013519">
    <property type="entry name" value="Int_alpha_beta-p"/>
</dbReference>
<dbReference type="AlphaFoldDB" id="A0A2I4AM84"/>
<dbReference type="OrthoDB" id="5317514at2759"/>
<dbReference type="InterPro" id="IPR000413">
    <property type="entry name" value="Integrin_alpha"/>
</dbReference>
<dbReference type="Proteomes" id="UP000192220">
    <property type="component" value="Unplaced"/>
</dbReference>
<gene>
    <name evidence="3" type="primary">LOC106512552</name>
</gene>
<accession>A0A2I4AM84</accession>
<keyword evidence="1" id="KW-0325">Glycoprotein</keyword>
<dbReference type="PRINTS" id="PR01185">
    <property type="entry name" value="INTEGRINA"/>
</dbReference>
<dbReference type="RefSeq" id="XP_013856598.1">
    <property type="nucleotide sequence ID" value="XM_014001144.1"/>
</dbReference>
<name>A0A2I4AM84_AUSLI</name>
<dbReference type="GO" id="GO:0098609">
    <property type="term" value="P:cell-cell adhesion"/>
    <property type="evidence" value="ECO:0007669"/>
    <property type="project" value="TreeGrafter"/>
</dbReference>
<dbReference type="GeneID" id="106512552"/>
<dbReference type="SMART" id="SM00191">
    <property type="entry name" value="Int_alpha"/>
    <property type="match status" value="1"/>
</dbReference>
<dbReference type="PANTHER" id="PTHR23220:SF3">
    <property type="entry name" value="INTEGRIN ALPHA-5"/>
    <property type="match status" value="1"/>
</dbReference>
<feature type="non-terminal residue" evidence="3">
    <location>
        <position position="81"/>
    </location>
</feature>
<dbReference type="Gene3D" id="2.130.10.130">
    <property type="entry name" value="Integrin alpha, N-terminal"/>
    <property type="match status" value="1"/>
</dbReference>
<dbReference type="PANTHER" id="PTHR23220">
    <property type="entry name" value="INTEGRIN ALPHA"/>
    <property type="match status" value="1"/>
</dbReference>
<dbReference type="SUPFAM" id="SSF69318">
    <property type="entry name" value="Integrin alpha N-terminal domain"/>
    <property type="match status" value="1"/>
</dbReference>
<dbReference type="GO" id="GO:0007160">
    <property type="term" value="P:cell-matrix adhesion"/>
    <property type="evidence" value="ECO:0007669"/>
    <property type="project" value="TreeGrafter"/>
</dbReference>
<protein>
    <submittedName>
        <fullName evidence="3">Integrin alpha-5</fullName>
    </submittedName>
</protein>
<evidence type="ECO:0000313" key="2">
    <source>
        <dbReference type="Proteomes" id="UP000192220"/>
    </source>
</evidence>
<evidence type="ECO:0000313" key="3">
    <source>
        <dbReference type="RefSeq" id="XP_013856598.1"/>
    </source>
</evidence>
<dbReference type="STRING" id="52670.A0A2I4AM84"/>
<keyword evidence="3" id="KW-0401">Integrin</keyword>
<dbReference type="GO" id="GO:0033627">
    <property type="term" value="P:cell adhesion mediated by integrin"/>
    <property type="evidence" value="ECO:0007669"/>
    <property type="project" value="TreeGrafter"/>
</dbReference>
<dbReference type="GO" id="GO:0009897">
    <property type="term" value="C:external side of plasma membrane"/>
    <property type="evidence" value="ECO:0007669"/>
    <property type="project" value="TreeGrafter"/>
</dbReference>
<dbReference type="GO" id="GO:0001525">
    <property type="term" value="P:angiogenesis"/>
    <property type="evidence" value="ECO:0007669"/>
    <property type="project" value="TreeGrafter"/>
</dbReference>
<dbReference type="GO" id="GO:0008305">
    <property type="term" value="C:integrin complex"/>
    <property type="evidence" value="ECO:0007669"/>
    <property type="project" value="InterPro"/>
</dbReference>
<sequence length="81" mass="8480">MQAVEGQIQTKQVQAAHDDSYQGYSVAVGEFSGDQVEDFVAGVPKGPTLNGSVSILNGTDLTAIMSYTGEQIGSYFGYALA</sequence>